<keyword evidence="13" id="KW-1185">Reference proteome</keyword>
<keyword evidence="7 10" id="KW-0418">Kinase</keyword>
<evidence type="ECO:0000256" key="10">
    <source>
        <dbReference type="HAMAP-Rule" id="MF_00165"/>
    </source>
</evidence>
<dbReference type="GO" id="GO:0006227">
    <property type="term" value="P:dUDP biosynthetic process"/>
    <property type="evidence" value="ECO:0007669"/>
    <property type="project" value="TreeGrafter"/>
</dbReference>
<dbReference type="PANTHER" id="PTHR10344">
    <property type="entry name" value="THYMIDYLATE KINASE"/>
    <property type="match status" value="1"/>
</dbReference>
<evidence type="ECO:0000256" key="9">
    <source>
        <dbReference type="ARBA" id="ARBA00048743"/>
    </source>
</evidence>
<evidence type="ECO:0000256" key="1">
    <source>
        <dbReference type="ARBA" id="ARBA00009776"/>
    </source>
</evidence>
<dbReference type="PANTHER" id="PTHR10344:SF4">
    <property type="entry name" value="UMP-CMP KINASE 2, MITOCHONDRIAL"/>
    <property type="match status" value="1"/>
</dbReference>
<dbReference type="Proteomes" id="UP000400924">
    <property type="component" value="Unassembled WGS sequence"/>
</dbReference>
<dbReference type="GO" id="GO:0006235">
    <property type="term" value="P:dTTP biosynthetic process"/>
    <property type="evidence" value="ECO:0007669"/>
    <property type="project" value="UniProtKB-UniRule"/>
</dbReference>
<evidence type="ECO:0000256" key="8">
    <source>
        <dbReference type="ARBA" id="ARBA00022840"/>
    </source>
</evidence>
<keyword evidence="6 10" id="KW-0547">Nucleotide-binding</keyword>
<comment type="function">
    <text evidence="10">Phosphorylation of dTMP to form dTDP in both de novo and salvage pathways of dTTP synthesis.</text>
</comment>
<dbReference type="EC" id="2.7.4.9" evidence="2 10"/>
<evidence type="ECO:0000313" key="13">
    <source>
        <dbReference type="Proteomes" id="UP000400924"/>
    </source>
</evidence>
<dbReference type="Gene3D" id="3.40.50.300">
    <property type="entry name" value="P-loop containing nucleotide triphosphate hydrolases"/>
    <property type="match status" value="1"/>
</dbReference>
<sequence>MPKPIPKRATLIAFEGIDGSGKTTAANLLIERLGAQGVGASLHLNRSLGPVRDALDTLAREDGYHDRFDMFGSTSAQFMGALLKWRELLDIEALLARENHVVVVDRYIYTHLALAVAHKTTNEILLRRMFGVFPTPDLVYFVDVDPEIAAERVFKRGRDVNSLDFLTRLRDGYMSLPEMRQFQVLNGGAAPATVVDDAWRLIEAKGLFPVEHG</sequence>
<comment type="similarity">
    <text evidence="1 10">Belongs to the thymidylate kinase family.</text>
</comment>
<dbReference type="GO" id="GO:0004798">
    <property type="term" value="F:dTMP kinase activity"/>
    <property type="evidence" value="ECO:0007669"/>
    <property type="project" value="UniProtKB-UniRule"/>
</dbReference>
<dbReference type="GO" id="GO:0006233">
    <property type="term" value="P:dTDP biosynthetic process"/>
    <property type="evidence" value="ECO:0007669"/>
    <property type="project" value="InterPro"/>
</dbReference>
<feature type="domain" description="Thymidylate kinase-like" evidence="11">
    <location>
        <begin position="14"/>
        <end position="186"/>
    </location>
</feature>
<evidence type="ECO:0000256" key="7">
    <source>
        <dbReference type="ARBA" id="ARBA00022777"/>
    </source>
</evidence>
<keyword evidence="8 10" id="KW-0067">ATP-binding</keyword>
<evidence type="ECO:0000256" key="2">
    <source>
        <dbReference type="ARBA" id="ARBA00012980"/>
    </source>
</evidence>
<proteinExistence type="inferred from homology"/>
<dbReference type="Pfam" id="PF02223">
    <property type="entry name" value="Thymidylate_kin"/>
    <property type="match status" value="1"/>
</dbReference>
<protein>
    <recommendedName>
        <fullName evidence="3 10">Thymidylate kinase</fullName>
        <ecNumber evidence="2 10">2.7.4.9</ecNumber>
    </recommendedName>
    <alternativeName>
        <fullName evidence="10">dTMP kinase</fullName>
    </alternativeName>
</protein>
<gene>
    <name evidence="10" type="primary">tmk</name>
    <name evidence="12" type="ORF">FNH08_01085</name>
</gene>
<comment type="catalytic activity">
    <reaction evidence="9 10">
        <text>dTMP + ATP = dTDP + ADP</text>
        <dbReference type="Rhea" id="RHEA:13517"/>
        <dbReference type="ChEBI" id="CHEBI:30616"/>
        <dbReference type="ChEBI" id="CHEBI:58369"/>
        <dbReference type="ChEBI" id="CHEBI:63528"/>
        <dbReference type="ChEBI" id="CHEBI:456216"/>
        <dbReference type="EC" id="2.7.4.9"/>
    </reaction>
</comment>
<evidence type="ECO:0000256" key="5">
    <source>
        <dbReference type="ARBA" id="ARBA00022727"/>
    </source>
</evidence>
<dbReference type="GO" id="GO:0005524">
    <property type="term" value="F:ATP binding"/>
    <property type="evidence" value="ECO:0007669"/>
    <property type="project" value="UniProtKB-UniRule"/>
</dbReference>
<evidence type="ECO:0000259" key="11">
    <source>
        <dbReference type="Pfam" id="PF02223"/>
    </source>
</evidence>
<keyword evidence="5 10" id="KW-0545">Nucleotide biosynthesis</keyword>
<dbReference type="CDD" id="cd01672">
    <property type="entry name" value="TMPK"/>
    <property type="match status" value="1"/>
</dbReference>
<dbReference type="GO" id="GO:0005737">
    <property type="term" value="C:cytoplasm"/>
    <property type="evidence" value="ECO:0007669"/>
    <property type="project" value="TreeGrafter"/>
</dbReference>
<name>A0A5N8X9M5_9ACTN</name>
<evidence type="ECO:0000256" key="3">
    <source>
        <dbReference type="ARBA" id="ARBA00017144"/>
    </source>
</evidence>
<dbReference type="EMBL" id="VJZC01000003">
    <property type="protein sequence ID" value="MPY55834.1"/>
    <property type="molecule type" value="Genomic_DNA"/>
</dbReference>
<dbReference type="SUPFAM" id="SSF52540">
    <property type="entry name" value="P-loop containing nucleoside triphosphate hydrolases"/>
    <property type="match status" value="1"/>
</dbReference>
<dbReference type="HAMAP" id="MF_00165">
    <property type="entry name" value="Thymidylate_kinase"/>
    <property type="match status" value="1"/>
</dbReference>
<comment type="caution">
    <text evidence="12">The sequence shown here is derived from an EMBL/GenBank/DDBJ whole genome shotgun (WGS) entry which is preliminary data.</text>
</comment>
<feature type="binding site" evidence="10">
    <location>
        <begin position="16"/>
        <end position="23"/>
    </location>
    <ligand>
        <name>ATP</name>
        <dbReference type="ChEBI" id="CHEBI:30616"/>
    </ligand>
</feature>
<dbReference type="RefSeq" id="WP_152769317.1">
    <property type="nucleotide sequence ID" value="NZ_VJZC01000003.1"/>
</dbReference>
<dbReference type="InterPro" id="IPR027417">
    <property type="entry name" value="P-loop_NTPase"/>
</dbReference>
<keyword evidence="4 10" id="KW-0808">Transferase</keyword>
<evidence type="ECO:0000256" key="6">
    <source>
        <dbReference type="ARBA" id="ARBA00022741"/>
    </source>
</evidence>
<reference evidence="12 13" key="1">
    <citation type="submission" date="2019-07" db="EMBL/GenBank/DDBJ databases">
        <title>New species of Amycolatopsis and Streptomyces.</title>
        <authorList>
            <person name="Duangmal K."/>
            <person name="Teo W.F.A."/>
            <person name="Lipun K."/>
        </authorList>
    </citation>
    <scope>NUCLEOTIDE SEQUENCE [LARGE SCALE GENOMIC DNA]</scope>
    <source>
        <strain evidence="12 13">NBRC 106415</strain>
    </source>
</reference>
<dbReference type="OrthoDB" id="3608135at2"/>
<evidence type="ECO:0000256" key="4">
    <source>
        <dbReference type="ARBA" id="ARBA00022679"/>
    </source>
</evidence>
<dbReference type="InterPro" id="IPR039430">
    <property type="entry name" value="Thymidylate_kin-like_dom"/>
</dbReference>
<dbReference type="InterPro" id="IPR018094">
    <property type="entry name" value="Thymidylate_kinase"/>
</dbReference>
<dbReference type="AlphaFoldDB" id="A0A5N8X9M5"/>
<accession>A0A5N8X9M5</accession>
<evidence type="ECO:0000313" key="12">
    <source>
        <dbReference type="EMBL" id="MPY55834.1"/>
    </source>
</evidence>
<organism evidence="12 13">
    <name type="scientific">Streptomyces spongiae</name>
    <dbReference type="NCBI Taxonomy" id="565072"/>
    <lineage>
        <taxon>Bacteria</taxon>
        <taxon>Bacillati</taxon>
        <taxon>Actinomycetota</taxon>
        <taxon>Actinomycetes</taxon>
        <taxon>Kitasatosporales</taxon>
        <taxon>Streptomycetaceae</taxon>
        <taxon>Streptomyces</taxon>
    </lineage>
</organism>